<dbReference type="Gene3D" id="1.10.10.60">
    <property type="entry name" value="Homeodomain-like"/>
    <property type="match status" value="2"/>
</dbReference>
<evidence type="ECO:0000313" key="6">
    <source>
        <dbReference type="EMBL" id="TDT87455.1"/>
    </source>
</evidence>
<evidence type="ECO:0000313" key="7">
    <source>
        <dbReference type="Proteomes" id="UP000055611"/>
    </source>
</evidence>
<evidence type="ECO:0000313" key="8">
    <source>
        <dbReference type="Proteomes" id="UP000295506"/>
    </source>
</evidence>
<dbReference type="Gene3D" id="2.60.120.10">
    <property type="entry name" value="Jelly Rolls"/>
    <property type="match status" value="1"/>
</dbReference>
<proteinExistence type="predicted"/>
<dbReference type="InterPro" id="IPR037923">
    <property type="entry name" value="HTH-like"/>
</dbReference>
<dbReference type="PROSITE" id="PS01124">
    <property type="entry name" value="HTH_ARAC_FAMILY_2"/>
    <property type="match status" value="1"/>
</dbReference>
<evidence type="ECO:0000256" key="3">
    <source>
        <dbReference type="ARBA" id="ARBA00023163"/>
    </source>
</evidence>
<feature type="domain" description="HTH araC/xylS-type" evidence="4">
    <location>
        <begin position="160"/>
        <end position="257"/>
    </location>
</feature>
<protein>
    <submittedName>
        <fullName evidence="6">AraC family transcriptional regulator</fullName>
    </submittedName>
</protein>
<organism evidence="6 8">
    <name type="scientific">Pseudodesulfovibrio indicus</name>
    <dbReference type="NCBI Taxonomy" id="1716143"/>
    <lineage>
        <taxon>Bacteria</taxon>
        <taxon>Pseudomonadati</taxon>
        <taxon>Thermodesulfobacteriota</taxon>
        <taxon>Desulfovibrionia</taxon>
        <taxon>Desulfovibrionales</taxon>
        <taxon>Desulfovibrionaceae</taxon>
    </lineage>
</organism>
<reference evidence="5 7" key="1">
    <citation type="journal article" date="2016" name="Front. Microbiol.">
        <title>Genome Sequence of the Piezophilic, Mesophilic Sulfate-Reducing Bacterium Desulfovibrio indicus J2T.</title>
        <authorList>
            <person name="Cao J."/>
            <person name="Maignien L."/>
            <person name="Shao Z."/>
            <person name="Alain K."/>
            <person name="Jebbar M."/>
        </authorList>
    </citation>
    <scope>NUCLEOTIDE SEQUENCE [LARGE SCALE GENOMIC DNA]</scope>
    <source>
        <strain evidence="5 7">J2</strain>
    </source>
</reference>
<name>A0A140D9K0_9BACT</name>
<dbReference type="EMBL" id="SOBK01000008">
    <property type="protein sequence ID" value="TDT87455.1"/>
    <property type="molecule type" value="Genomic_DNA"/>
</dbReference>
<keyword evidence="3" id="KW-0804">Transcription</keyword>
<dbReference type="Pfam" id="PF02311">
    <property type="entry name" value="AraC_binding"/>
    <property type="match status" value="1"/>
</dbReference>
<dbReference type="InterPro" id="IPR050204">
    <property type="entry name" value="AraC_XylS_family_regulators"/>
</dbReference>
<keyword evidence="1" id="KW-0805">Transcription regulation</keyword>
<dbReference type="SUPFAM" id="SSF46689">
    <property type="entry name" value="Homeodomain-like"/>
    <property type="match status" value="2"/>
</dbReference>
<sequence length="262" mass="27370">MADESTTFREIPGLDGVGVVRHAGPPPTGARHAHRSVCVCAVLSGVRIVSCAGARCEAGAGNVLVLPAGLPHTCAGPPSEYVAISIPPACFERGGLVPDVPGPMIVDDPVRFGAVLHLSELAGGGASLLERQGALLAVMEPLCGSGPPQSGPPSEPERIAQVRRRLESNCAEDLPLEALADMAGLSPCRLNRAFAAAVGMPPHEYQILQRVQRAKECIRQGLELARCAAEAGFSDQSHMTRCFRKVMGMTPGTFAAGVTRIR</sequence>
<dbReference type="OrthoDB" id="112032at2"/>
<evidence type="ECO:0000256" key="2">
    <source>
        <dbReference type="ARBA" id="ARBA00023125"/>
    </source>
</evidence>
<dbReference type="Pfam" id="PF12833">
    <property type="entry name" value="HTH_18"/>
    <property type="match status" value="1"/>
</dbReference>
<gene>
    <name evidence="5" type="ORF">AWY79_01445</name>
    <name evidence="6" type="ORF">EDC59_108121</name>
</gene>
<dbReference type="SMART" id="SM00342">
    <property type="entry name" value="HTH_ARAC"/>
    <property type="match status" value="1"/>
</dbReference>
<dbReference type="InterPro" id="IPR003313">
    <property type="entry name" value="AraC-bd"/>
</dbReference>
<dbReference type="InterPro" id="IPR018060">
    <property type="entry name" value="HTH_AraC"/>
</dbReference>
<dbReference type="Proteomes" id="UP000055611">
    <property type="component" value="Chromosome"/>
</dbReference>
<keyword evidence="7" id="KW-1185">Reference proteome</keyword>
<evidence type="ECO:0000256" key="1">
    <source>
        <dbReference type="ARBA" id="ARBA00023015"/>
    </source>
</evidence>
<reference evidence="6 8" key="2">
    <citation type="submission" date="2019-03" db="EMBL/GenBank/DDBJ databases">
        <title>Genomic Encyclopedia of Type Strains, Phase IV (KMG-IV): sequencing the most valuable type-strain genomes for metagenomic binning, comparative biology and taxonomic classification.</title>
        <authorList>
            <person name="Goeker M."/>
        </authorList>
    </citation>
    <scope>NUCLEOTIDE SEQUENCE [LARGE SCALE GENOMIC DNA]</scope>
    <source>
        <strain evidence="6 8">DSM 101483</strain>
    </source>
</reference>
<dbReference type="GO" id="GO:0003700">
    <property type="term" value="F:DNA-binding transcription factor activity"/>
    <property type="evidence" value="ECO:0007669"/>
    <property type="project" value="InterPro"/>
</dbReference>
<dbReference type="InterPro" id="IPR014710">
    <property type="entry name" value="RmlC-like_jellyroll"/>
</dbReference>
<dbReference type="AlphaFoldDB" id="A0A140D9K0"/>
<accession>A0A140D9K0</accession>
<keyword evidence="2" id="KW-0238">DNA-binding</keyword>
<dbReference type="SUPFAM" id="SSF51215">
    <property type="entry name" value="Regulatory protein AraC"/>
    <property type="match status" value="1"/>
</dbReference>
<dbReference type="Proteomes" id="UP000295506">
    <property type="component" value="Unassembled WGS sequence"/>
</dbReference>
<evidence type="ECO:0000313" key="5">
    <source>
        <dbReference type="EMBL" id="AMK09867.1"/>
    </source>
</evidence>
<dbReference type="GO" id="GO:0043565">
    <property type="term" value="F:sequence-specific DNA binding"/>
    <property type="evidence" value="ECO:0007669"/>
    <property type="project" value="InterPro"/>
</dbReference>
<dbReference type="EMBL" id="CP014206">
    <property type="protein sequence ID" value="AMK09867.1"/>
    <property type="molecule type" value="Genomic_DNA"/>
</dbReference>
<dbReference type="InterPro" id="IPR009057">
    <property type="entry name" value="Homeodomain-like_sf"/>
</dbReference>
<dbReference type="KEGG" id="dej:AWY79_01445"/>
<evidence type="ECO:0000259" key="4">
    <source>
        <dbReference type="PROSITE" id="PS01124"/>
    </source>
</evidence>
<dbReference type="RefSeq" id="WP_066799420.1">
    <property type="nucleotide sequence ID" value="NZ_CP014206.1"/>
</dbReference>
<dbReference type="PANTHER" id="PTHR46796">
    <property type="entry name" value="HTH-TYPE TRANSCRIPTIONAL ACTIVATOR RHAS-RELATED"/>
    <property type="match status" value="1"/>
</dbReference>